<dbReference type="InterPro" id="IPR036390">
    <property type="entry name" value="WH_DNA-bd_sf"/>
</dbReference>
<dbReference type="PANTHER" id="PTHR33154:SF18">
    <property type="entry name" value="ARSENICAL RESISTANCE OPERON REPRESSOR"/>
    <property type="match status" value="1"/>
</dbReference>
<keyword evidence="2" id="KW-0805">Transcription regulation</keyword>
<evidence type="ECO:0000256" key="2">
    <source>
        <dbReference type="ARBA" id="ARBA00023015"/>
    </source>
</evidence>
<evidence type="ECO:0000259" key="5">
    <source>
        <dbReference type="PROSITE" id="PS50987"/>
    </source>
</evidence>
<dbReference type="InterPro" id="IPR001845">
    <property type="entry name" value="HTH_ArsR_DNA-bd_dom"/>
</dbReference>
<dbReference type="CDD" id="cd00090">
    <property type="entry name" value="HTH_ARSR"/>
    <property type="match status" value="1"/>
</dbReference>
<dbReference type="SUPFAM" id="SSF46785">
    <property type="entry name" value="Winged helix' DNA-binding domain"/>
    <property type="match status" value="1"/>
</dbReference>
<dbReference type="RefSeq" id="WP_342676129.1">
    <property type="nucleotide sequence ID" value="NZ_JBCGCU010000002.1"/>
</dbReference>
<reference evidence="6 7" key="1">
    <citation type="submission" date="2024-03" db="EMBL/GenBank/DDBJ databases">
        <title>Pseudoalteromonas qingdaonensis sp. nov., isolated from the intestines of marine benthic organisms.</title>
        <authorList>
            <person name="Lin X."/>
            <person name="Fang S."/>
            <person name="Hu X."/>
        </authorList>
    </citation>
    <scope>NUCLEOTIDE SEQUENCE [LARGE SCALE GENOMIC DNA]</scope>
    <source>
        <strain evidence="6 7">YIC-827</strain>
    </source>
</reference>
<keyword evidence="3" id="KW-0238">DNA-binding</keyword>
<proteinExistence type="predicted"/>
<gene>
    <name evidence="6" type="ORF">WCN91_02950</name>
</gene>
<protein>
    <submittedName>
        <fullName evidence="6">Metalloregulator ArsR/SmtB family transcription factor</fullName>
    </submittedName>
</protein>
<keyword evidence="4" id="KW-0804">Transcription</keyword>
<accession>A0ABU9MSX9</accession>
<dbReference type="InterPro" id="IPR051081">
    <property type="entry name" value="HTH_MetalResp_TranReg"/>
</dbReference>
<feature type="domain" description="HTH arsR-type" evidence="5">
    <location>
        <begin position="1"/>
        <end position="88"/>
    </location>
</feature>
<keyword evidence="1" id="KW-0059">Arsenical resistance</keyword>
<dbReference type="InterPro" id="IPR011991">
    <property type="entry name" value="ArsR-like_HTH"/>
</dbReference>
<dbReference type="NCBIfam" id="NF007528">
    <property type="entry name" value="PRK10141.1"/>
    <property type="match status" value="1"/>
</dbReference>
<sequence length="114" mass="12854">MAVNFFKALSDDTRLLISLLILHQGELCVCELVSALGLSQPKISRHLALLKEAQLLCTRKHKQWVFYRINEQLPSWQRQVLETTLSENPHLVAAALTGLDNMGARPERQASCCN</sequence>
<evidence type="ECO:0000256" key="3">
    <source>
        <dbReference type="ARBA" id="ARBA00023125"/>
    </source>
</evidence>
<keyword evidence="7" id="KW-1185">Reference proteome</keyword>
<dbReference type="Gene3D" id="1.10.10.10">
    <property type="entry name" value="Winged helix-like DNA-binding domain superfamily/Winged helix DNA-binding domain"/>
    <property type="match status" value="1"/>
</dbReference>
<dbReference type="Pfam" id="PF01022">
    <property type="entry name" value="HTH_5"/>
    <property type="match status" value="1"/>
</dbReference>
<dbReference type="EMBL" id="JBCGCU010000002">
    <property type="protein sequence ID" value="MEM0514404.1"/>
    <property type="molecule type" value="Genomic_DNA"/>
</dbReference>
<comment type="caution">
    <text evidence="6">The sequence shown here is derived from an EMBL/GenBank/DDBJ whole genome shotgun (WGS) entry which is preliminary data.</text>
</comment>
<dbReference type="NCBIfam" id="NF033788">
    <property type="entry name" value="HTH_metalloreg"/>
    <property type="match status" value="1"/>
</dbReference>
<evidence type="ECO:0000256" key="4">
    <source>
        <dbReference type="ARBA" id="ARBA00023163"/>
    </source>
</evidence>
<dbReference type="InterPro" id="IPR036388">
    <property type="entry name" value="WH-like_DNA-bd_sf"/>
</dbReference>
<evidence type="ECO:0000313" key="7">
    <source>
        <dbReference type="Proteomes" id="UP001447008"/>
    </source>
</evidence>
<dbReference type="PANTHER" id="PTHR33154">
    <property type="entry name" value="TRANSCRIPTIONAL REGULATOR, ARSR FAMILY"/>
    <property type="match status" value="1"/>
</dbReference>
<evidence type="ECO:0000313" key="6">
    <source>
        <dbReference type="EMBL" id="MEM0514404.1"/>
    </source>
</evidence>
<dbReference type="Proteomes" id="UP001447008">
    <property type="component" value="Unassembled WGS sequence"/>
</dbReference>
<evidence type="ECO:0000256" key="1">
    <source>
        <dbReference type="ARBA" id="ARBA00022849"/>
    </source>
</evidence>
<name>A0ABU9MSX9_9GAMM</name>
<organism evidence="6 7">
    <name type="scientific">Pseudoalteromonas qingdaonensis</name>
    <dbReference type="NCBI Taxonomy" id="3131913"/>
    <lineage>
        <taxon>Bacteria</taxon>
        <taxon>Pseudomonadati</taxon>
        <taxon>Pseudomonadota</taxon>
        <taxon>Gammaproteobacteria</taxon>
        <taxon>Alteromonadales</taxon>
        <taxon>Pseudoalteromonadaceae</taxon>
        <taxon>Pseudoalteromonas</taxon>
    </lineage>
</organism>
<dbReference type="PRINTS" id="PR00778">
    <property type="entry name" value="HTHARSR"/>
</dbReference>
<dbReference type="SMART" id="SM00418">
    <property type="entry name" value="HTH_ARSR"/>
    <property type="match status" value="1"/>
</dbReference>
<dbReference type="PROSITE" id="PS50987">
    <property type="entry name" value="HTH_ARSR_2"/>
    <property type="match status" value="1"/>
</dbReference>